<dbReference type="InterPro" id="IPR015168">
    <property type="entry name" value="SsuA/THI5"/>
</dbReference>
<proteinExistence type="inferred from homology"/>
<dbReference type="Gene3D" id="3.40.190.10">
    <property type="entry name" value="Periplasmic binding protein-like II"/>
    <property type="match status" value="2"/>
</dbReference>
<evidence type="ECO:0000313" key="6">
    <source>
        <dbReference type="EMBL" id="RLM23439.1"/>
    </source>
</evidence>
<feature type="chain" id="PRO_5019374916" evidence="4">
    <location>
        <begin position="24"/>
        <end position="341"/>
    </location>
</feature>
<dbReference type="PANTHER" id="PTHR30024:SF47">
    <property type="entry name" value="TAURINE-BINDING PERIPLASMIC PROTEIN"/>
    <property type="match status" value="1"/>
</dbReference>
<organism evidence="6 7">
    <name type="scientific">Brenneria alni</name>
    <dbReference type="NCBI Taxonomy" id="71656"/>
    <lineage>
        <taxon>Bacteria</taxon>
        <taxon>Pseudomonadati</taxon>
        <taxon>Pseudomonadota</taxon>
        <taxon>Gammaproteobacteria</taxon>
        <taxon>Enterobacterales</taxon>
        <taxon>Pectobacteriaceae</taxon>
        <taxon>Brenneria</taxon>
    </lineage>
</organism>
<dbReference type="InterPro" id="IPR001638">
    <property type="entry name" value="Solute-binding_3/MltF_N"/>
</dbReference>
<evidence type="ECO:0000256" key="4">
    <source>
        <dbReference type="SAM" id="SignalP"/>
    </source>
</evidence>
<keyword evidence="7" id="KW-1185">Reference proteome</keyword>
<accession>A0A421DNG5</accession>
<dbReference type="Proteomes" id="UP000285648">
    <property type="component" value="Unassembled WGS sequence"/>
</dbReference>
<comment type="subcellular location">
    <subcellularLocation>
        <location evidence="1">Periplasm</location>
    </subcellularLocation>
</comment>
<dbReference type="PANTHER" id="PTHR30024">
    <property type="entry name" value="ALIPHATIC SULFONATES-BINDING PROTEIN-RELATED"/>
    <property type="match status" value="1"/>
</dbReference>
<comment type="similarity">
    <text evidence="2">Belongs to the bacterial solute-binding protein SsuA/TauA family.</text>
</comment>
<protein>
    <submittedName>
        <fullName evidence="6">ABC transporter substrate-binding protein</fullName>
    </submittedName>
</protein>
<keyword evidence="3 4" id="KW-0732">Signal</keyword>
<sequence>MRVVLKGFLAGLLLFGLHAVSSASPLEKPRLTIAVGGKSVLYNLPLTIAEQKGYFKEAGLQVDIADFAGGGKALQALIGGSADVVSGAYEHTITLQNKNQYITAFIMTGQAPQIVVAVSRKTMPDYHQISDLKGKRIGISAPGSSTNMVANVVLAQAGLKPGDVSFIGVGTTAGAVDALRSGRIDAIANTEPVISLLEKSNDIIIVADTRTIAGTEAIFGGPMPAGSLYAKESFLKNNPATVKALTSAMLKALRWLKTASPEEVAAVVPENYLLGDPALYKMAFTNIRPAISQDGLFTLVATKTALHALSTFDQSIQPERIDLSRTWTNRYVIEAQRNEQK</sequence>
<evidence type="ECO:0000256" key="3">
    <source>
        <dbReference type="ARBA" id="ARBA00022729"/>
    </source>
</evidence>
<name>A0A421DNG5_9GAMM</name>
<dbReference type="GO" id="GO:0042597">
    <property type="term" value="C:periplasmic space"/>
    <property type="evidence" value="ECO:0007669"/>
    <property type="project" value="UniProtKB-SubCell"/>
</dbReference>
<comment type="caution">
    <text evidence="6">The sequence shown here is derived from an EMBL/GenBank/DDBJ whole genome shotgun (WGS) entry which is preliminary data.</text>
</comment>
<dbReference type="EMBL" id="MJLZ01000021">
    <property type="protein sequence ID" value="RLM23439.1"/>
    <property type="molecule type" value="Genomic_DNA"/>
</dbReference>
<evidence type="ECO:0000256" key="2">
    <source>
        <dbReference type="ARBA" id="ARBA00010742"/>
    </source>
</evidence>
<evidence type="ECO:0000313" key="7">
    <source>
        <dbReference type="Proteomes" id="UP000285648"/>
    </source>
</evidence>
<feature type="signal peptide" evidence="4">
    <location>
        <begin position="1"/>
        <end position="23"/>
    </location>
</feature>
<reference evidence="6 7" key="1">
    <citation type="submission" date="2016-09" db="EMBL/GenBank/DDBJ databases">
        <authorList>
            <person name="Doonan J."/>
            <person name="Pachebat J.A."/>
            <person name="Golyshin P.N."/>
            <person name="Denman S."/>
            <person name="Mcdonald J.E."/>
        </authorList>
    </citation>
    <scope>NUCLEOTIDE SEQUENCE [LARGE SCALE GENOMIC DNA]</scope>
    <source>
        <strain evidence="6 7">NCPPB 3934</strain>
    </source>
</reference>
<evidence type="ECO:0000259" key="5">
    <source>
        <dbReference type="SMART" id="SM00062"/>
    </source>
</evidence>
<dbReference type="RefSeq" id="WP_121575150.1">
    <property type="nucleotide sequence ID" value="NZ_MJLZ01000021.1"/>
</dbReference>
<dbReference type="GO" id="GO:0042918">
    <property type="term" value="P:alkanesulfonate transmembrane transport"/>
    <property type="evidence" value="ECO:0007669"/>
    <property type="project" value="TreeGrafter"/>
</dbReference>
<dbReference type="Pfam" id="PF09084">
    <property type="entry name" value="NMT1"/>
    <property type="match status" value="1"/>
</dbReference>
<feature type="domain" description="Solute-binding protein family 3/N-terminal" evidence="5">
    <location>
        <begin position="30"/>
        <end position="259"/>
    </location>
</feature>
<dbReference type="AlphaFoldDB" id="A0A421DNG5"/>
<gene>
    <name evidence="6" type="ORF">BIY29_10570</name>
</gene>
<dbReference type="SMART" id="SM00062">
    <property type="entry name" value="PBPb"/>
    <property type="match status" value="1"/>
</dbReference>
<dbReference type="SUPFAM" id="SSF53850">
    <property type="entry name" value="Periplasmic binding protein-like II"/>
    <property type="match status" value="1"/>
</dbReference>
<dbReference type="OrthoDB" id="9180959at2"/>
<evidence type="ECO:0000256" key="1">
    <source>
        <dbReference type="ARBA" id="ARBA00004418"/>
    </source>
</evidence>